<reference evidence="14 15" key="1">
    <citation type="submission" date="2019-12" db="EMBL/GenBank/DDBJ databases">
        <title>Novel species isolated from a subtropical stream in China.</title>
        <authorList>
            <person name="Lu H."/>
        </authorList>
    </citation>
    <scope>NUCLEOTIDE SEQUENCE [LARGE SCALE GENOMIC DNA]</scope>
    <source>
        <strain evidence="14 15">DS3</strain>
    </source>
</reference>
<dbReference type="InterPro" id="IPR005628">
    <property type="entry name" value="GspK"/>
</dbReference>
<evidence type="ECO:0000256" key="5">
    <source>
        <dbReference type="ARBA" id="ARBA00022519"/>
    </source>
</evidence>
<dbReference type="NCBIfam" id="NF037980">
    <property type="entry name" value="T2SS_GspK"/>
    <property type="match status" value="1"/>
</dbReference>
<evidence type="ECO:0000256" key="3">
    <source>
        <dbReference type="ARBA" id="ARBA00022448"/>
    </source>
</evidence>
<feature type="domain" description="T2SS protein K first SAM-like" evidence="13">
    <location>
        <begin position="119"/>
        <end position="225"/>
    </location>
</feature>
<name>A0A6N9HKH0_9BURK</name>
<comment type="subcellular location">
    <subcellularLocation>
        <location evidence="1 10">Cell inner membrane</location>
    </subcellularLocation>
</comment>
<dbReference type="InterPro" id="IPR049179">
    <property type="entry name" value="T2SSK_SAM-like_2nd"/>
</dbReference>
<dbReference type="Gene3D" id="3.30.1300.30">
    <property type="entry name" value="GSPII I/J protein-like"/>
    <property type="match status" value="1"/>
</dbReference>
<protein>
    <recommendedName>
        <fullName evidence="10">Type II secretion system protein K</fullName>
    </recommendedName>
</protein>
<keyword evidence="3 10" id="KW-0813">Transport</keyword>
<dbReference type="RefSeq" id="WP_161027114.1">
    <property type="nucleotide sequence ID" value="NZ_WWCJ01000014.1"/>
</dbReference>
<dbReference type="SUPFAM" id="SSF54523">
    <property type="entry name" value="Pili subunits"/>
    <property type="match status" value="1"/>
</dbReference>
<evidence type="ECO:0000256" key="11">
    <source>
        <dbReference type="SAM" id="Phobius"/>
    </source>
</evidence>
<comment type="caution">
    <text evidence="14">The sequence shown here is derived from an EMBL/GenBank/DDBJ whole genome shotgun (WGS) entry which is preliminary data.</text>
</comment>
<evidence type="ECO:0000256" key="9">
    <source>
        <dbReference type="ARBA" id="ARBA00023136"/>
    </source>
</evidence>
<dbReference type="Proteomes" id="UP000448575">
    <property type="component" value="Unassembled WGS sequence"/>
</dbReference>
<dbReference type="Pfam" id="PF03934">
    <property type="entry name" value="T2SSK"/>
    <property type="match status" value="1"/>
</dbReference>
<evidence type="ECO:0000256" key="10">
    <source>
        <dbReference type="PIRNR" id="PIRNR002786"/>
    </source>
</evidence>
<keyword evidence="8 11" id="KW-1133">Transmembrane helix</keyword>
<keyword evidence="5 10" id="KW-0997">Cell inner membrane</keyword>
<feature type="transmembrane region" description="Helical" evidence="11">
    <location>
        <begin position="12"/>
        <end position="33"/>
    </location>
</feature>
<dbReference type="PIRSF" id="PIRSF002786">
    <property type="entry name" value="XcpX"/>
    <property type="match status" value="1"/>
</dbReference>
<keyword evidence="6 11" id="KW-0812">Transmembrane</keyword>
<evidence type="ECO:0000313" key="15">
    <source>
        <dbReference type="Proteomes" id="UP000448575"/>
    </source>
</evidence>
<keyword evidence="4 10" id="KW-1003">Cell membrane</keyword>
<evidence type="ECO:0000256" key="8">
    <source>
        <dbReference type="ARBA" id="ARBA00022989"/>
    </source>
</evidence>
<dbReference type="InterPro" id="IPR038072">
    <property type="entry name" value="GspK_central_sf"/>
</dbReference>
<evidence type="ECO:0000259" key="12">
    <source>
        <dbReference type="Pfam" id="PF03934"/>
    </source>
</evidence>
<dbReference type="Pfam" id="PF21687">
    <property type="entry name" value="T2SSK_1st"/>
    <property type="match status" value="1"/>
</dbReference>
<keyword evidence="9 10" id="KW-0472">Membrane</keyword>
<dbReference type="AlphaFoldDB" id="A0A6N9HKH0"/>
<dbReference type="EMBL" id="WWCJ01000014">
    <property type="protein sequence ID" value="MYN04148.1"/>
    <property type="molecule type" value="Genomic_DNA"/>
</dbReference>
<dbReference type="InterPro" id="IPR045584">
    <property type="entry name" value="Pilin-like"/>
</dbReference>
<gene>
    <name evidence="14" type="primary">gspK</name>
    <name evidence="14" type="ORF">GTP41_18815</name>
</gene>
<evidence type="ECO:0000313" key="14">
    <source>
        <dbReference type="EMBL" id="MYN04148.1"/>
    </source>
</evidence>
<dbReference type="SUPFAM" id="SSF158544">
    <property type="entry name" value="GspK insert domain-like"/>
    <property type="match status" value="1"/>
</dbReference>
<proteinExistence type="inferred from homology"/>
<organism evidence="14 15">
    <name type="scientific">Pseudoduganella guangdongensis</name>
    <dbReference type="NCBI Taxonomy" id="2692179"/>
    <lineage>
        <taxon>Bacteria</taxon>
        <taxon>Pseudomonadati</taxon>
        <taxon>Pseudomonadota</taxon>
        <taxon>Betaproteobacteria</taxon>
        <taxon>Burkholderiales</taxon>
        <taxon>Oxalobacteraceae</taxon>
        <taxon>Telluria group</taxon>
        <taxon>Pseudoduganella</taxon>
    </lineage>
</organism>
<comment type="similarity">
    <text evidence="2 10">Belongs to the GSP K family.</text>
</comment>
<evidence type="ECO:0000256" key="2">
    <source>
        <dbReference type="ARBA" id="ARBA00007246"/>
    </source>
</evidence>
<keyword evidence="15" id="KW-1185">Reference proteome</keyword>
<evidence type="ECO:0000256" key="6">
    <source>
        <dbReference type="ARBA" id="ARBA00022692"/>
    </source>
</evidence>
<sequence>MKPRFPARQRGVAVVTALLLTTLAVSIVASLFWQQQVQVRSMENQRLHFQTRWILRGGLDLVRLILRQDLMDNRMVTRADGIWATPLAETRLDQFVERERIEGETFDASISGQTYDAQSRYNLANLAIVGGAGGINRAQLAVFTRLLQNLQLNPALAQVVATQVARSEGAGLLAQSGPPQPNVLPVQAGNGQPMKMLRPEDLLSVAGFDQKAIEKLREFVVVLPQAQTPINVNTAPAELLGALAPGMATAEGQALLAARKRTPYMNKQAFEAQMTSLGKTLQPDVEVDTRSDYFLVLSRVKLDRAELMSWSLVHRAQNGTQIVWIREI</sequence>
<dbReference type="GO" id="GO:0009306">
    <property type="term" value="P:protein secretion"/>
    <property type="evidence" value="ECO:0007669"/>
    <property type="project" value="InterPro"/>
</dbReference>
<evidence type="ECO:0000256" key="7">
    <source>
        <dbReference type="ARBA" id="ARBA00022927"/>
    </source>
</evidence>
<feature type="domain" description="T2SS protein K second SAM-like" evidence="12">
    <location>
        <begin position="230"/>
        <end position="278"/>
    </location>
</feature>
<evidence type="ECO:0000256" key="1">
    <source>
        <dbReference type="ARBA" id="ARBA00004533"/>
    </source>
</evidence>
<accession>A0A6N9HKH0</accession>
<evidence type="ECO:0000256" key="4">
    <source>
        <dbReference type="ARBA" id="ARBA00022475"/>
    </source>
</evidence>
<evidence type="ECO:0000259" key="13">
    <source>
        <dbReference type="Pfam" id="PF21687"/>
    </source>
</evidence>
<keyword evidence="7" id="KW-0653">Protein transport</keyword>
<dbReference type="InterPro" id="IPR049031">
    <property type="entry name" value="T2SSK_SAM-like_1st"/>
</dbReference>
<dbReference type="PANTHER" id="PTHR38831:SF1">
    <property type="entry name" value="TYPE II SECRETION SYSTEM PROTEIN K-RELATED"/>
    <property type="match status" value="1"/>
</dbReference>
<dbReference type="PANTHER" id="PTHR38831">
    <property type="entry name" value="TYPE II SECRETION SYSTEM PROTEIN K"/>
    <property type="match status" value="1"/>
</dbReference>
<dbReference type="GO" id="GO:0005886">
    <property type="term" value="C:plasma membrane"/>
    <property type="evidence" value="ECO:0007669"/>
    <property type="project" value="UniProtKB-SubCell"/>
</dbReference>